<organism evidence="1">
    <name type="scientific">Vibrio phage PH669</name>
    <dbReference type="NCBI Taxonomy" id="2800823"/>
    <lineage>
        <taxon>Viruses</taxon>
        <taxon>Duplodnaviria</taxon>
        <taxon>Heunggongvirae</taxon>
        <taxon>Uroviricota</taxon>
        <taxon>Caudoviricetes</taxon>
        <taxon>Queuovirinae</taxon>
    </lineage>
</organism>
<sequence>MATFNEQLQDKLWLHSLYVQRYAARLGRLGNDRILTTEREIRALITEYVARMDGVPITTKRGQQLLKEFERKLIELRRKAWVELTAELEKEAKQFAKVDHAAQIKVVDDIMPLAIGMHALDVASITAIATVQPFEGNTLRGWMTLAQQRDINRLLRVARIGMVNGETIEQMVARVIGSQKYQYKDGMSRKFRSDIEANLITCINGISNNVWANLAAANDDIIDYEVFQATLDGRTTIQCASNDNKKFKVGEGPIPPLHMRCRSKRLPVVTDAAFNRRGMDPTFEKELVQEFARKNQLGQVNKVGDLPYGYKTAYNKWMRHRRRELVGDAPADLRFEDWLRKRSTAFQDEYLGKRKAELFRQNKLSLDKFVTRDGYELTIDQLEKLVS</sequence>
<protein>
    <recommendedName>
        <fullName evidence="2">Phage head morphogenesis domain-containing protein</fullName>
    </recommendedName>
</protein>
<accession>A0A7T7CL39</accession>
<evidence type="ECO:0000313" key="1">
    <source>
        <dbReference type="EMBL" id="QQK88519.1"/>
    </source>
</evidence>
<evidence type="ECO:0008006" key="2">
    <source>
        <dbReference type="Google" id="ProtNLM"/>
    </source>
</evidence>
<reference evidence="1" key="1">
    <citation type="submission" date="2020-12" db="EMBL/GenBank/DDBJ databases">
        <authorList>
            <person name="Hu Z."/>
        </authorList>
    </citation>
    <scope>NUCLEOTIDE SEQUENCE</scope>
</reference>
<name>A0A7T7CL39_9CAUD</name>
<dbReference type="EMBL" id="MW423737">
    <property type="protein sequence ID" value="QQK88519.1"/>
    <property type="molecule type" value="Genomic_DNA"/>
</dbReference>
<proteinExistence type="predicted"/>